<evidence type="ECO:0000256" key="8">
    <source>
        <dbReference type="ARBA" id="ARBA00048679"/>
    </source>
</evidence>
<comment type="similarity">
    <text evidence="14">Belongs to the protein kinase superfamily. Ser/Thr protein kinase family. Aurora subfamily.</text>
</comment>
<feature type="binding site" evidence="10">
    <location>
        <position position="59"/>
    </location>
    <ligand>
        <name>ATP</name>
        <dbReference type="ChEBI" id="CHEBI:30616"/>
    </ligand>
</feature>
<dbReference type="InterPro" id="IPR011009">
    <property type="entry name" value="Kinase-like_dom_sf"/>
</dbReference>
<feature type="active site" description="Proton acceptor" evidence="9">
    <location>
        <position position="170"/>
    </location>
</feature>
<dbReference type="PROSITE" id="PS50011">
    <property type="entry name" value="PROTEIN_KINASE_DOM"/>
    <property type="match status" value="1"/>
</dbReference>
<feature type="compositionally biased region" description="Basic and acidic residues" evidence="15">
    <location>
        <begin position="13"/>
        <end position="25"/>
    </location>
</feature>
<dbReference type="GO" id="GO:0004674">
    <property type="term" value="F:protein serine/threonine kinase activity"/>
    <property type="evidence" value="ECO:0007669"/>
    <property type="project" value="UniProtKB-KW"/>
</dbReference>
<keyword evidence="3 14" id="KW-0808">Transferase</keyword>
<evidence type="ECO:0000256" key="3">
    <source>
        <dbReference type="ARBA" id="ARBA00022679"/>
    </source>
</evidence>
<evidence type="ECO:0000256" key="4">
    <source>
        <dbReference type="ARBA" id="ARBA00022741"/>
    </source>
</evidence>
<feature type="binding site" evidence="10 12">
    <location>
        <position position="78"/>
    </location>
    <ligand>
        <name>ATP</name>
        <dbReference type="ChEBI" id="CHEBI:30616"/>
    </ligand>
</feature>
<dbReference type="Pfam" id="PF00069">
    <property type="entry name" value="Pkinase"/>
    <property type="match status" value="1"/>
</dbReference>
<dbReference type="FunFam" id="3.30.200.20:FF:000042">
    <property type="entry name" value="Aurora kinase A"/>
    <property type="match status" value="1"/>
</dbReference>
<evidence type="ECO:0000259" key="16">
    <source>
        <dbReference type="PROSITE" id="PS50011"/>
    </source>
</evidence>
<evidence type="ECO:0000313" key="17">
    <source>
        <dbReference type="EMBL" id="KAJ6637726.1"/>
    </source>
</evidence>
<feature type="region of interest" description="Disordered" evidence="15">
    <location>
        <begin position="1"/>
        <end position="25"/>
    </location>
</feature>
<evidence type="ECO:0000256" key="1">
    <source>
        <dbReference type="ARBA" id="ARBA00004214"/>
    </source>
</evidence>
<dbReference type="GO" id="GO:0032506">
    <property type="term" value="P:cytokinetic process"/>
    <property type="evidence" value="ECO:0007669"/>
    <property type="project" value="UniProtKB-ARBA"/>
</dbReference>
<dbReference type="GO" id="GO:0006325">
    <property type="term" value="P:chromatin organization"/>
    <property type="evidence" value="ECO:0007669"/>
    <property type="project" value="UniProtKB-ARBA"/>
</dbReference>
<dbReference type="CDD" id="cd14007">
    <property type="entry name" value="STKc_Aurora"/>
    <property type="match status" value="1"/>
</dbReference>
<dbReference type="PANTHER" id="PTHR24350">
    <property type="entry name" value="SERINE/THREONINE-PROTEIN KINASE IAL-RELATED"/>
    <property type="match status" value="1"/>
</dbReference>
<dbReference type="GO" id="GO:0030261">
    <property type="term" value="P:chromosome condensation"/>
    <property type="evidence" value="ECO:0007669"/>
    <property type="project" value="UniProtKB-ARBA"/>
</dbReference>
<dbReference type="GO" id="GO:0000070">
    <property type="term" value="P:mitotic sister chromatid segregation"/>
    <property type="evidence" value="ECO:0007669"/>
    <property type="project" value="UniProtKB-ARBA"/>
</dbReference>
<feature type="domain" description="Protein kinase" evidence="16">
    <location>
        <begin position="49"/>
        <end position="298"/>
    </location>
</feature>
<dbReference type="InterPro" id="IPR017441">
    <property type="entry name" value="Protein_kinase_ATP_BS"/>
</dbReference>
<dbReference type="GO" id="GO:0030496">
    <property type="term" value="C:midbody"/>
    <property type="evidence" value="ECO:0007669"/>
    <property type="project" value="UniProtKB-SubCell"/>
</dbReference>
<dbReference type="FunFam" id="1.10.510.10:FF:000235">
    <property type="entry name" value="Serine/threonine-protein kinase ark1"/>
    <property type="match status" value="1"/>
</dbReference>
<dbReference type="PROSITE" id="PS00108">
    <property type="entry name" value="PROTEIN_KINASE_ST"/>
    <property type="match status" value="1"/>
</dbReference>
<evidence type="ECO:0000256" key="12">
    <source>
        <dbReference type="PROSITE-ProRule" id="PRU10141"/>
    </source>
</evidence>
<dbReference type="InterPro" id="IPR000719">
    <property type="entry name" value="Prot_kinase_dom"/>
</dbReference>
<feature type="binding site" evidence="10">
    <location>
        <begin position="174"/>
        <end position="175"/>
    </location>
    <ligand>
        <name>ATP</name>
        <dbReference type="ChEBI" id="CHEBI:30616"/>
    </ligand>
</feature>
<feature type="cross-link" description="Glycyl lysine isopeptide (Lys-Gly) (interchain with G-Cter in SUMO2)" evidence="11">
    <location>
        <position position="172"/>
    </location>
</feature>
<dbReference type="InterPro" id="IPR030616">
    <property type="entry name" value="Aur-like"/>
</dbReference>
<evidence type="ECO:0000256" key="13">
    <source>
        <dbReference type="RuleBase" id="RU000304"/>
    </source>
</evidence>
<gene>
    <name evidence="17" type="primary">AURKA</name>
    <name evidence="17" type="ORF">Bhyg_10457</name>
</gene>
<comment type="caution">
    <text evidence="17">The sequence shown here is derived from an EMBL/GenBank/DDBJ whole genome shotgun (WGS) entry which is preliminary data.</text>
</comment>
<evidence type="ECO:0000256" key="11">
    <source>
        <dbReference type="PIRSR" id="PIRSR630616-3"/>
    </source>
</evidence>
<keyword evidence="5 14" id="KW-0418">Kinase</keyword>
<name>A0A9Q0RZ14_9DIPT</name>
<evidence type="ECO:0000256" key="9">
    <source>
        <dbReference type="PIRSR" id="PIRSR630616-1"/>
    </source>
</evidence>
<keyword evidence="18" id="KW-1185">Reference proteome</keyword>
<keyword evidence="4 10" id="KW-0547">Nucleotide-binding</keyword>
<dbReference type="OrthoDB" id="377346at2759"/>
<protein>
    <recommendedName>
        <fullName evidence="14">Aurora kinase</fullName>
        <ecNumber evidence="14">2.7.11.1</ecNumber>
    </recommendedName>
</protein>
<sequence>ARIDTKPLATVDDSDKVKPPDIDDSSLTERSKCVKTVETLKNEWHLSDFHVEHRLGLGRFGEVHLVCEKSTKNSYAMKKQNLDPSTEVMVWREIEIQANLCHQNILRFYGYFQEDTNIYLILEYAPNGNLWKKLYKQPNKRFDEKSAARYILSCTEALIYLHERDIIHRDIKPENLLLGFNDELKIADFGLSVNSQNQRRRTICGTPDYIPPEIMNGEPYSKEVDLWSLGVLSYDLLIGEWAFKAPTKEDTYWKTIRAHYNPFPDFLSKNAGHLIRRLIVVDPELRMPLLDVIKHPWIVANTQ</sequence>
<feature type="binding site" evidence="10">
    <location>
        <position position="188"/>
    </location>
    <ligand>
        <name>ATP</name>
        <dbReference type="ChEBI" id="CHEBI:30616"/>
    </ligand>
</feature>
<evidence type="ECO:0000256" key="10">
    <source>
        <dbReference type="PIRSR" id="PIRSR630616-2"/>
    </source>
</evidence>
<feature type="binding site" evidence="10">
    <location>
        <begin position="123"/>
        <end position="125"/>
    </location>
    <ligand>
        <name>ATP</name>
        <dbReference type="ChEBI" id="CHEBI:30616"/>
    </ligand>
</feature>
<dbReference type="SUPFAM" id="SSF56112">
    <property type="entry name" value="Protein kinase-like (PK-like)"/>
    <property type="match status" value="1"/>
</dbReference>
<comment type="catalytic activity">
    <reaction evidence="8 14">
        <text>L-seryl-[protein] + ATP = O-phospho-L-seryl-[protein] + ADP + H(+)</text>
        <dbReference type="Rhea" id="RHEA:17989"/>
        <dbReference type="Rhea" id="RHEA-COMP:9863"/>
        <dbReference type="Rhea" id="RHEA-COMP:11604"/>
        <dbReference type="ChEBI" id="CHEBI:15378"/>
        <dbReference type="ChEBI" id="CHEBI:29999"/>
        <dbReference type="ChEBI" id="CHEBI:30616"/>
        <dbReference type="ChEBI" id="CHEBI:83421"/>
        <dbReference type="ChEBI" id="CHEBI:456216"/>
        <dbReference type="EC" id="2.7.11.1"/>
    </reaction>
</comment>
<dbReference type="PROSITE" id="PS00107">
    <property type="entry name" value="PROTEIN_KINASE_ATP"/>
    <property type="match status" value="1"/>
</dbReference>
<evidence type="ECO:0000256" key="5">
    <source>
        <dbReference type="ARBA" id="ARBA00022777"/>
    </source>
</evidence>
<proteinExistence type="inferred from homology"/>
<evidence type="ECO:0000256" key="14">
    <source>
        <dbReference type="RuleBase" id="RU367134"/>
    </source>
</evidence>
<keyword evidence="2 13" id="KW-0723">Serine/threonine-protein kinase</keyword>
<keyword evidence="6 10" id="KW-0067">ATP-binding</keyword>
<evidence type="ECO:0000256" key="7">
    <source>
        <dbReference type="ARBA" id="ARBA00047899"/>
    </source>
</evidence>
<reference evidence="17" key="1">
    <citation type="submission" date="2022-07" db="EMBL/GenBank/DDBJ databases">
        <authorList>
            <person name="Trinca V."/>
            <person name="Uliana J.V.C."/>
            <person name="Torres T.T."/>
            <person name="Ward R.J."/>
            <person name="Monesi N."/>
        </authorList>
    </citation>
    <scope>NUCLEOTIDE SEQUENCE</scope>
    <source>
        <strain evidence="17">HSMRA1968</strain>
        <tissue evidence="17">Whole embryos</tissue>
    </source>
</reference>
<dbReference type="EMBL" id="WJQU01000003">
    <property type="protein sequence ID" value="KAJ6637726.1"/>
    <property type="molecule type" value="Genomic_DNA"/>
</dbReference>
<dbReference type="AlphaFoldDB" id="A0A9Q0RZ14"/>
<dbReference type="GO" id="GO:0005524">
    <property type="term" value="F:ATP binding"/>
    <property type="evidence" value="ECO:0007669"/>
    <property type="project" value="UniProtKB-UniRule"/>
</dbReference>
<evidence type="ECO:0000256" key="15">
    <source>
        <dbReference type="SAM" id="MobiDB-lite"/>
    </source>
</evidence>
<organism evidence="17 18">
    <name type="scientific">Pseudolycoriella hygida</name>
    <dbReference type="NCBI Taxonomy" id="35572"/>
    <lineage>
        <taxon>Eukaryota</taxon>
        <taxon>Metazoa</taxon>
        <taxon>Ecdysozoa</taxon>
        <taxon>Arthropoda</taxon>
        <taxon>Hexapoda</taxon>
        <taxon>Insecta</taxon>
        <taxon>Pterygota</taxon>
        <taxon>Neoptera</taxon>
        <taxon>Endopterygota</taxon>
        <taxon>Diptera</taxon>
        <taxon>Nematocera</taxon>
        <taxon>Sciaroidea</taxon>
        <taxon>Sciaridae</taxon>
        <taxon>Pseudolycoriella</taxon>
    </lineage>
</organism>
<dbReference type="SMART" id="SM00220">
    <property type="entry name" value="S_TKc"/>
    <property type="match status" value="1"/>
</dbReference>
<comment type="subcellular location">
    <subcellularLocation>
        <location evidence="1">Midbody</location>
    </subcellularLocation>
</comment>
<dbReference type="Gene3D" id="1.10.510.10">
    <property type="entry name" value="Transferase(Phosphotransferase) domain 1"/>
    <property type="match status" value="1"/>
</dbReference>
<evidence type="ECO:0000256" key="2">
    <source>
        <dbReference type="ARBA" id="ARBA00022527"/>
    </source>
</evidence>
<dbReference type="InterPro" id="IPR008271">
    <property type="entry name" value="Ser/Thr_kinase_AS"/>
</dbReference>
<dbReference type="Proteomes" id="UP001151699">
    <property type="component" value="Chromosome X"/>
</dbReference>
<dbReference type="EC" id="2.7.11.1" evidence="14"/>
<accession>A0A9Q0RZ14</accession>
<evidence type="ECO:0000313" key="18">
    <source>
        <dbReference type="Proteomes" id="UP001151699"/>
    </source>
</evidence>
<comment type="catalytic activity">
    <reaction evidence="7 14">
        <text>L-threonyl-[protein] + ATP = O-phospho-L-threonyl-[protein] + ADP + H(+)</text>
        <dbReference type="Rhea" id="RHEA:46608"/>
        <dbReference type="Rhea" id="RHEA-COMP:11060"/>
        <dbReference type="Rhea" id="RHEA-COMP:11605"/>
        <dbReference type="ChEBI" id="CHEBI:15378"/>
        <dbReference type="ChEBI" id="CHEBI:30013"/>
        <dbReference type="ChEBI" id="CHEBI:30616"/>
        <dbReference type="ChEBI" id="CHEBI:61977"/>
        <dbReference type="ChEBI" id="CHEBI:456216"/>
        <dbReference type="EC" id="2.7.11.1"/>
    </reaction>
</comment>
<feature type="non-terminal residue" evidence="17">
    <location>
        <position position="303"/>
    </location>
</feature>
<evidence type="ECO:0000256" key="6">
    <source>
        <dbReference type="ARBA" id="ARBA00022840"/>
    </source>
</evidence>